<name>A0A0R1P4I1_9LACO</name>
<dbReference type="RefSeq" id="WP_057751887.1">
    <property type="nucleotide sequence ID" value="NZ_AZER01000016.1"/>
</dbReference>
<feature type="compositionally biased region" description="Basic and acidic residues" evidence="1">
    <location>
        <begin position="179"/>
        <end position="198"/>
    </location>
</feature>
<dbReference type="STRING" id="1423746.FD27_GL001202"/>
<comment type="caution">
    <text evidence="2">The sequence shown here is derived from an EMBL/GenBank/DDBJ whole genome shotgun (WGS) entry which is preliminary data.</text>
</comment>
<protein>
    <recommendedName>
        <fullName evidence="4">DnaD domain-containing protein</fullName>
    </recommendedName>
</protein>
<dbReference type="PATRIC" id="fig|1423746.3.peg.1223"/>
<gene>
    <name evidence="2" type="ORF">FD27_GL001202</name>
</gene>
<evidence type="ECO:0000313" key="2">
    <source>
        <dbReference type="EMBL" id="KRL27441.1"/>
    </source>
</evidence>
<sequence>MAERRMISRSIAEDDRFVDMNPISKLLYFYLVLNADDDGFVGSVKMINFLTGANADNYEELLDNNLILKPTQSGVYVITDWYSQNKIEGKIYKPTEFLSIRELLYIKTNFAYTLNPSDDDVMAPVNAWIKNGRDKKTSPEIQLQQYSHHFQETSKKVPGSVEETSSKLLAQNRIDKIRLDKSRVDKTRKDQVSKDQHRSTHTATTTSNKGLGKDSSSSVASTSTMYNNATIASTERPSMENRLAVNDEIESLFDSLNREFDSNIPYDDQRLVVIFTDLLNKYKMSFVQEGISQLASTRSGQSDVNSIKNLVVNHLSDAIEQVTVG</sequence>
<proteinExistence type="predicted"/>
<evidence type="ECO:0000256" key="1">
    <source>
        <dbReference type="SAM" id="MobiDB-lite"/>
    </source>
</evidence>
<dbReference type="Proteomes" id="UP000051445">
    <property type="component" value="Unassembled WGS sequence"/>
</dbReference>
<dbReference type="EMBL" id="AZER01000016">
    <property type="protein sequence ID" value="KRL27441.1"/>
    <property type="molecule type" value="Genomic_DNA"/>
</dbReference>
<evidence type="ECO:0008006" key="4">
    <source>
        <dbReference type="Google" id="ProtNLM"/>
    </source>
</evidence>
<evidence type="ECO:0000313" key="3">
    <source>
        <dbReference type="Proteomes" id="UP000051445"/>
    </source>
</evidence>
<accession>A0A0R1P4I1</accession>
<organism evidence="2 3">
    <name type="scientific">Limosilactobacillus frumenti DSM 13145</name>
    <dbReference type="NCBI Taxonomy" id="1423746"/>
    <lineage>
        <taxon>Bacteria</taxon>
        <taxon>Bacillati</taxon>
        <taxon>Bacillota</taxon>
        <taxon>Bacilli</taxon>
        <taxon>Lactobacillales</taxon>
        <taxon>Lactobacillaceae</taxon>
        <taxon>Limosilactobacillus</taxon>
    </lineage>
</organism>
<dbReference type="OrthoDB" id="9788567at2"/>
<dbReference type="AlphaFoldDB" id="A0A0R1P4I1"/>
<reference evidence="2 3" key="1">
    <citation type="journal article" date="2015" name="Genome Announc.">
        <title>Expanding the biotechnology potential of lactobacilli through comparative genomics of 213 strains and associated genera.</title>
        <authorList>
            <person name="Sun Z."/>
            <person name="Harris H.M."/>
            <person name="McCann A."/>
            <person name="Guo C."/>
            <person name="Argimon S."/>
            <person name="Zhang W."/>
            <person name="Yang X."/>
            <person name="Jeffery I.B."/>
            <person name="Cooney J.C."/>
            <person name="Kagawa T.F."/>
            <person name="Liu W."/>
            <person name="Song Y."/>
            <person name="Salvetti E."/>
            <person name="Wrobel A."/>
            <person name="Rasinkangas P."/>
            <person name="Parkhill J."/>
            <person name="Rea M.C."/>
            <person name="O'Sullivan O."/>
            <person name="Ritari J."/>
            <person name="Douillard F.P."/>
            <person name="Paul Ross R."/>
            <person name="Yang R."/>
            <person name="Briner A.E."/>
            <person name="Felis G.E."/>
            <person name="de Vos W.M."/>
            <person name="Barrangou R."/>
            <person name="Klaenhammer T.R."/>
            <person name="Caufield P.W."/>
            <person name="Cui Y."/>
            <person name="Zhang H."/>
            <person name="O'Toole P.W."/>
        </authorList>
    </citation>
    <scope>NUCLEOTIDE SEQUENCE [LARGE SCALE GENOMIC DNA]</scope>
    <source>
        <strain evidence="2 3">DSM 13145</strain>
    </source>
</reference>
<keyword evidence="3" id="KW-1185">Reference proteome</keyword>
<feature type="region of interest" description="Disordered" evidence="1">
    <location>
        <begin position="179"/>
        <end position="222"/>
    </location>
</feature>